<dbReference type="AlphaFoldDB" id="A0A1Y6EUP8"/>
<gene>
    <name evidence="2" type="ORF">SAMN06297229_1526</name>
</gene>
<dbReference type="Proteomes" id="UP000194450">
    <property type="component" value="Unassembled WGS sequence"/>
</dbReference>
<feature type="signal peptide" evidence="1">
    <location>
        <begin position="1"/>
        <end position="17"/>
    </location>
</feature>
<evidence type="ECO:0000313" key="2">
    <source>
        <dbReference type="EMBL" id="SMQ66448.1"/>
    </source>
</evidence>
<evidence type="ECO:0000256" key="1">
    <source>
        <dbReference type="SAM" id="SignalP"/>
    </source>
</evidence>
<name>A0A1Y6EUP8_9GAMM</name>
<organism evidence="2 3">
    <name type="scientific">Pseudidiomarina planktonica</name>
    <dbReference type="NCBI Taxonomy" id="1323738"/>
    <lineage>
        <taxon>Bacteria</taxon>
        <taxon>Pseudomonadati</taxon>
        <taxon>Pseudomonadota</taxon>
        <taxon>Gammaproteobacteria</taxon>
        <taxon>Alteromonadales</taxon>
        <taxon>Idiomarinaceae</taxon>
        <taxon>Pseudidiomarina</taxon>
    </lineage>
</organism>
<proteinExistence type="predicted"/>
<dbReference type="EMBL" id="FXWH01000001">
    <property type="protein sequence ID" value="SMQ66448.1"/>
    <property type="molecule type" value="Genomic_DNA"/>
</dbReference>
<evidence type="ECO:0000313" key="3">
    <source>
        <dbReference type="Proteomes" id="UP000194450"/>
    </source>
</evidence>
<feature type="chain" id="PRO_5013209785" evidence="1">
    <location>
        <begin position="18"/>
        <end position="142"/>
    </location>
</feature>
<reference evidence="3" key="1">
    <citation type="submission" date="2017-04" db="EMBL/GenBank/DDBJ databases">
        <authorList>
            <person name="Varghese N."/>
            <person name="Submissions S."/>
        </authorList>
    </citation>
    <scope>NUCLEOTIDE SEQUENCE [LARGE SCALE GENOMIC DNA]</scope>
</reference>
<protein>
    <submittedName>
        <fullName evidence="2">Uncharacterized protein</fullName>
    </submittedName>
</protein>
<accession>A0A1Y6EUP8</accession>
<sequence length="142" mass="16268">MKYLMILLFFVPFYIHATDPGQFTEVTLENFERLGWSVTIEEGNDGSDLQYGFLKFPAKISEEYRVVGVQFFLNDFAGNPLSMSSSNAKINDDTPELIFAYNSSNSDAGACIQYGIAREEETFDIRNYCIRSFEPFYLNQSQ</sequence>
<keyword evidence="3" id="KW-1185">Reference proteome</keyword>
<keyword evidence="1" id="KW-0732">Signal</keyword>
<dbReference type="RefSeq" id="WP_086434587.1">
    <property type="nucleotide sequence ID" value="NZ_FXWH01000001.1"/>
</dbReference>